<sequence>MKNKVCNVVSETPTMNKWNDLVEKSKGLVEEFMTYTPYERKSIMSLLWGIDPEVVVSVSLDKCGCIDSYLGDLSSMEYEEIFYEDCDFEEDKFEEVRDFLMGEEYNLIWSILELDEIDSYDFLNVEQHMIDEGSREEFFQYELGELIQGVYNHPDYKSYSRDKKLEGLGL</sequence>
<reference evidence="1" key="1">
    <citation type="submission" date="2020-05" db="EMBL/GenBank/DDBJ databases">
        <authorList>
            <person name="Chiriac C."/>
            <person name="Salcher M."/>
            <person name="Ghai R."/>
            <person name="Kavagutti S V."/>
        </authorList>
    </citation>
    <scope>NUCLEOTIDE SEQUENCE</scope>
</reference>
<organism evidence="1">
    <name type="scientific">uncultured Caudovirales phage</name>
    <dbReference type="NCBI Taxonomy" id="2100421"/>
    <lineage>
        <taxon>Viruses</taxon>
        <taxon>Duplodnaviria</taxon>
        <taxon>Heunggongvirae</taxon>
        <taxon>Uroviricota</taxon>
        <taxon>Caudoviricetes</taxon>
        <taxon>Peduoviridae</taxon>
        <taxon>Maltschvirus</taxon>
        <taxon>Maltschvirus maltsch</taxon>
    </lineage>
</organism>
<name>A0A6J7WH42_9CAUD</name>
<dbReference type="EMBL" id="LR798208">
    <property type="protein sequence ID" value="CAB5187280.1"/>
    <property type="molecule type" value="Genomic_DNA"/>
</dbReference>
<proteinExistence type="predicted"/>
<accession>A0A6J7WH42</accession>
<protein>
    <submittedName>
        <fullName evidence="1">Uncharacterized protein</fullName>
    </submittedName>
</protein>
<gene>
    <name evidence="1" type="ORF">UFOVP163_26</name>
</gene>
<evidence type="ECO:0000313" key="1">
    <source>
        <dbReference type="EMBL" id="CAB5187280.1"/>
    </source>
</evidence>